<evidence type="ECO:0000256" key="1">
    <source>
        <dbReference type="ARBA" id="ARBA00009458"/>
    </source>
</evidence>
<name>A0ABP7CJF1_9ACTN</name>
<dbReference type="InterPro" id="IPR001466">
    <property type="entry name" value="Beta-lactam-related"/>
</dbReference>
<dbReference type="PROSITE" id="PS01258">
    <property type="entry name" value="BH2"/>
    <property type="match status" value="1"/>
</dbReference>
<comment type="similarity">
    <text evidence="1">Belongs to the Bcl-2 family.</text>
</comment>
<dbReference type="InterPro" id="IPR020726">
    <property type="entry name" value="Bcl2_BH2_motif_CS"/>
</dbReference>
<dbReference type="PANTHER" id="PTHR46825">
    <property type="entry name" value="D-ALANYL-D-ALANINE-CARBOXYPEPTIDASE/ENDOPEPTIDASE AMPH"/>
    <property type="match status" value="1"/>
</dbReference>
<sequence length="412" mass="44082">MCLLERMTPPGDAVAVPVVGRGDGKSAATLLPDSLGRSRCIVGHCVRASLSTAVLCCLIVCVACVQGQSEVAPAPTPAGDSASRADRAQEVLELLANVDEPGCSAAVAQRGEVVWRGVQGLADLASKSPITASTVFDIGSVSKQFTAAAVLLLRDAGKLQLEDPLADHLTEFPGWSQQTTLAHLMHHTSGIPDYQRLLEDQGFELSERTTQRQAVEALARVRVLDFSTGSNWAYSNSNYVLLAEVVRKVSGRPLGQYLTTEIFEPLNLDMVVEPNARVPGKAVSYRDGAGQYEVVDHQWEQVGDGAIQTTPAELARWGDNYRTGEVGGADWQAAVVADAVDVPPGPTGEKNRYGAGIVKGEKGWLGHPGGWEGFVTSFWVSPDRATSVVVACNKYFDLTDLEKSLIEIWSPI</sequence>
<comment type="caution">
    <text evidence="3">The sequence shown here is derived from an EMBL/GenBank/DDBJ whole genome shotgun (WGS) entry which is preliminary data.</text>
</comment>
<gene>
    <name evidence="3" type="ORF">GCM10022204_03890</name>
</gene>
<dbReference type="Pfam" id="PF00144">
    <property type="entry name" value="Beta-lactamase"/>
    <property type="match status" value="1"/>
</dbReference>
<dbReference type="Proteomes" id="UP001500051">
    <property type="component" value="Unassembled WGS sequence"/>
</dbReference>
<dbReference type="EMBL" id="BAAAYX010000002">
    <property type="protein sequence ID" value="GAA3691794.1"/>
    <property type="molecule type" value="Genomic_DNA"/>
</dbReference>
<proteinExistence type="inferred from homology"/>
<dbReference type="InterPro" id="IPR050491">
    <property type="entry name" value="AmpC-like"/>
</dbReference>
<evidence type="ECO:0000313" key="4">
    <source>
        <dbReference type="Proteomes" id="UP001500051"/>
    </source>
</evidence>
<organism evidence="3 4">
    <name type="scientific">Microlunatus aurantiacus</name>
    <dbReference type="NCBI Taxonomy" id="446786"/>
    <lineage>
        <taxon>Bacteria</taxon>
        <taxon>Bacillati</taxon>
        <taxon>Actinomycetota</taxon>
        <taxon>Actinomycetes</taxon>
        <taxon>Propionibacteriales</taxon>
        <taxon>Propionibacteriaceae</taxon>
        <taxon>Microlunatus</taxon>
    </lineage>
</organism>
<accession>A0ABP7CJF1</accession>
<dbReference type="PANTHER" id="PTHR46825:SF9">
    <property type="entry name" value="BETA-LACTAMASE-RELATED DOMAIN-CONTAINING PROTEIN"/>
    <property type="match status" value="1"/>
</dbReference>
<feature type="domain" description="Beta-lactamase-related" evidence="2">
    <location>
        <begin position="96"/>
        <end position="397"/>
    </location>
</feature>
<keyword evidence="4" id="KW-1185">Reference proteome</keyword>
<reference evidence="4" key="1">
    <citation type="journal article" date="2019" name="Int. J. Syst. Evol. Microbiol.">
        <title>The Global Catalogue of Microorganisms (GCM) 10K type strain sequencing project: providing services to taxonomists for standard genome sequencing and annotation.</title>
        <authorList>
            <consortium name="The Broad Institute Genomics Platform"/>
            <consortium name="The Broad Institute Genome Sequencing Center for Infectious Disease"/>
            <person name="Wu L."/>
            <person name="Ma J."/>
        </authorList>
    </citation>
    <scope>NUCLEOTIDE SEQUENCE [LARGE SCALE GENOMIC DNA]</scope>
    <source>
        <strain evidence="4">JCM 16548</strain>
    </source>
</reference>
<evidence type="ECO:0000259" key="2">
    <source>
        <dbReference type="Pfam" id="PF00144"/>
    </source>
</evidence>
<evidence type="ECO:0000313" key="3">
    <source>
        <dbReference type="EMBL" id="GAA3691794.1"/>
    </source>
</evidence>
<dbReference type="SUPFAM" id="SSF56601">
    <property type="entry name" value="beta-lactamase/transpeptidase-like"/>
    <property type="match status" value="1"/>
</dbReference>
<protein>
    <recommendedName>
        <fullName evidence="2">Beta-lactamase-related domain-containing protein</fullName>
    </recommendedName>
</protein>
<dbReference type="InterPro" id="IPR012338">
    <property type="entry name" value="Beta-lactam/transpept-like"/>
</dbReference>
<dbReference type="Gene3D" id="3.40.710.10">
    <property type="entry name" value="DD-peptidase/beta-lactamase superfamily"/>
    <property type="match status" value="1"/>
</dbReference>